<dbReference type="SUPFAM" id="SSF53955">
    <property type="entry name" value="Lysozyme-like"/>
    <property type="match status" value="1"/>
</dbReference>
<evidence type="ECO:0000313" key="4">
    <source>
        <dbReference type="Proteomes" id="UP001499947"/>
    </source>
</evidence>
<feature type="compositionally biased region" description="Basic and acidic residues" evidence="1">
    <location>
        <begin position="312"/>
        <end position="331"/>
    </location>
</feature>
<dbReference type="Pfam" id="PF13406">
    <property type="entry name" value="SLT_2"/>
    <property type="match status" value="1"/>
</dbReference>
<dbReference type="PANTHER" id="PTHR30163:SF8">
    <property type="entry name" value="LYTIC MUREIN TRANSGLYCOSYLASE"/>
    <property type="match status" value="1"/>
</dbReference>
<feature type="compositionally biased region" description="Basic and acidic residues" evidence="1">
    <location>
        <begin position="47"/>
        <end position="56"/>
    </location>
</feature>
<feature type="region of interest" description="Disordered" evidence="1">
    <location>
        <begin position="275"/>
        <end position="372"/>
    </location>
</feature>
<dbReference type="Gene3D" id="2.60.40.10">
    <property type="entry name" value="Immunoglobulins"/>
    <property type="match status" value="1"/>
</dbReference>
<dbReference type="Gene3D" id="1.10.530.10">
    <property type="match status" value="1"/>
</dbReference>
<dbReference type="EMBL" id="BAAALR010000034">
    <property type="protein sequence ID" value="GAA1686762.1"/>
    <property type="molecule type" value="Genomic_DNA"/>
</dbReference>
<feature type="region of interest" description="Disordered" evidence="1">
    <location>
        <begin position="38"/>
        <end position="105"/>
    </location>
</feature>
<sequence length="606" mass="61988">MFDGRDTRMAPLIGRRLRKGAATTAVAAAAMAALTASQAPGFADSDQGDRHREQRAGEAPAPDDTPIDGGSSYHTDLPPLVTPDKPGSSIDLPGLPGSGNTKPEAGIPASVLDAYKKAEAALRESNPGCNLPWQLLAAIGKVESGQARGGNVKADGTTVSPILGPVLNGDGFALIKDTDGGAYDGDSTHDRAVGPMQFIPSTWANWGRDGNGDGERDPNNIYDAALAAGNYLCADGRDLSVKADLDRAILGYNHSQEYLNTVLSWFEYYKRGTHEVPDGTGVLPSGDGSGGSGDKGKDSGKDSGNGGGNGKDTGKDPEHPRTLPKPEDKPDTSTPTPPAGENGGTPGTPGTGTPTPKPPTTPPSTPSGTSKLTTVGAKELSAVAGTDFAQSPRVKAVDAVGKPVAGARVRYEILGETDTRFLGLVKSATMLTGTDGTATAPKLLAGEKAGTFTVRATAVGREAAPVEFAATVKARPVPQADALARSGDKELTARTGASFADALTVTATSKGKATADVPVTATMITSAKDPDLNDKGPYFLDDKGKPVRTLTALKTDALGQLTLPKILTDDHAGTFLLRLTAKGGAVLDIELTVTQAQTQAPASPAS</sequence>
<evidence type="ECO:0000256" key="1">
    <source>
        <dbReference type="SAM" id="MobiDB-lite"/>
    </source>
</evidence>
<feature type="compositionally biased region" description="Pro residues" evidence="1">
    <location>
        <begin position="355"/>
        <end position="365"/>
    </location>
</feature>
<feature type="domain" description="Transglycosylase SLT" evidence="2">
    <location>
        <begin position="192"/>
        <end position="236"/>
    </location>
</feature>
<name>A0ABP4TEE4_9ACTN</name>
<dbReference type="InterPro" id="IPR013783">
    <property type="entry name" value="Ig-like_fold"/>
</dbReference>
<evidence type="ECO:0000259" key="2">
    <source>
        <dbReference type="Pfam" id="PF13406"/>
    </source>
</evidence>
<gene>
    <name evidence="3" type="ORF">GCM10009680_27700</name>
</gene>
<dbReference type="InterPro" id="IPR043426">
    <property type="entry name" value="MltB-like"/>
</dbReference>
<dbReference type="CDD" id="cd13399">
    <property type="entry name" value="Slt35-like"/>
    <property type="match status" value="1"/>
</dbReference>
<dbReference type="PANTHER" id="PTHR30163">
    <property type="entry name" value="MEMBRANE-BOUND LYTIC MUREIN TRANSGLYCOSYLASE B"/>
    <property type="match status" value="1"/>
</dbReference>
<reference evidence="4" key="1">
    <citation type="journal article" date="2019" name="Int. J. Syst. Evol. Microbiol.">
        <title>The Global Catalogue of Microorganisms (GCM) 10K type strain sequencing project: providing services to taxonomists for standard genome sequencing and annotation.</title>
        <authorList>
            <consortium name="The Broad Institute Genomics Platform"/>
            <consortium name="The Broad Institute Genome Sequencing Center for Infectious Disease"/>
            <person name="Wu L."/>
            <person name="Ma J."/>
        </authorList>
    </citation>
    <scope>NUCLEOTIDE SEQUENCE [LARGE SCALE GENOMIC DNA]</scope>
    <source>
        <strain evidence="4">JCM 13244</strain>
    </source>
</reference>
<accession>A0ABP4TEE4</accession>
<proteinExistence type="predicted"/>
<dbReference type="SUPFAM" id="SSF49373">
    <property type="entry name" value="Invasin/intimin cell-adhesion fragments"/>
    <property type="match status" value="1"/>
</dbReference>
<protein>
    <submittedName>
        <fullName evidence="3">Lytic transglycosylase domain-containing protein</fullName>
    </submittedName>
</protein>
<dbReference type="InterPro" id="IPR023346">
    <property type="entry name" value="Lysozyme-like_dom_sf"/>
</dbReference>
<feature type="compositionally biased region" description="Gly residues" evidence="1">
    <location>
        <begin position="341"/>
        <end position="350"/>
    </location>
</feature>
<comment type="caution">
    <text evidence="3">The sequence shown here is derived from an EMBL/GenBank/DDBJ whole genome shotgun (WGS) entry which is preliminary data.</text>
</comment>
<evidence type="ECO:0000313" key="3">
    <source>
        <dbReference type="EMBL" id="GAA1686762.1"/>
    </source>
</evidence>
<dbReference type="InterPro" id="IPR008964">
    <property type="entry name" value="Invasin/intimin_cell_adhesion"/>
</dbReference>
<organism evidence="3 4">
    <name type="scientific">Streptomyces yatensis</name>
    <dbReference type="NCBI Taxonomy" id="155177"/>
    <lineage>
        <taxon>Bacteria</taxon>
        <taxon>Bacillati</taxon>
        <taxon>Actinomycetota</taxon>
        <taxon>Actinomycetes</taxon>
        <taxon>Kitasatosporales</taxon>
        <taxon>Streptomycetaceae</taxon>
        <taxon>Streptomyces</taxon>
        <taxon>Streptomyces violaceusniger group</taxon>
    </lineage>
</organism>
<dbReference type="InterPro" id="IPR031304">
    <property type="entry name" value="SLT_2"/>
</dbReference>
<dbReference type="Proteomes" id="UP001499947">
    <property type="component" value="Unassembled WGS sequence"/>
</dbReference>
<keyword evidence="4" id="KW-1185">Reference proteome</keyword>